<evidence type="ECO:0000313" key="2">
    <source>
        <dbReference type="EMBL" id="AKQ07587.1"/>
    </source>
</evidence>
<dbReference type="GeneID" id="26630623"/>
<sequence length="200" mass="21855">MALNDDAVFTAAVGYVFTNAVGATAPTPALLKTIDLEDTSTWTGATGWDNVGHTSRNDMPEFGSEGGEKEMRGTWQRKRLREVETGDPLADYVTLFLHQFDEDALSLYYGPNGSSTPGIFGVTGDQVTNEKAFLIVIVDGEERLGFYAPKASVKRDDSLQLPVDDFASLPIRATFLDHGSADLYNWINEDLFNVPDPEGP</sequence>
<evidence type="ECO:0000256" key="1">
    <source>
        <dbReference type="SAM" id="MobiDB-lite"/>
    </source>
</evidence>
<organism evidence="2 3">
    <name type="scientific">Mycobacterium phage Smeadley</name>
    <dbReference type="NCBI Taxonomy" id="1673873"/>
    <lineage>
        <taxon>Viruses</taxon>
        <taxon>Duplodnaviria</taxon>
        <taxon>Heunggongvirae</taxon>
        <taxon>Uroviricota</taxon>
        <taxon>Caudoviricetes</taxon>
        <taxon>Fromanvirus</taxon>
        <taxon>Fromanvirus astro</taxon>
    </lineage>
</organism>
<dbReference type="RefSeq" id="YP_009204109.1">
    <property type="nucleotide sequence ID" value="NC_028860.1"/>
</dbReference>
<dbReference type="EMBL" id="KT184694">
    <property type="protein sequence ID" value="AKQ07587.1"/>
    <property type="molecule type" value="Genomic_DNA"/>
</dbReference>
<dbReference type="Proteomes" id="UP000204421">
    <property type="component" value="Segment"/>
</dbReference>
<gene>
    <name evidence="2" type="ORF">SEA_SMEADLEY_19</name>
</gene>
<dbReference type="Pfam" id="PF25681">
    <property type="entry name" value="Phage_TTP_17"/>
    <property type="match status" value="1"/>
</dbReference>
<dbReference type="KEGG" id="vg:26630623"/>
<dbReference type="InterPro" id="IPR058154">
    <property type="entry name" value="Bxb1_TTP-like"/>
</dbReference>
<evidence type="ECO:0000313" key="3">
    <source>
        <dbReference type="Proteomes" id="UP000204421"/>
    </source>
</evidence>
<name>A0A0H4TJP3_9CAUD</name>
<feature type="region of interest" description="Disordered" evidence="1">
    <location>
        <begin position="45"/>
        <end position="71"/>
    </location>
</feature>
<protein>
    <submittedName>
        <fullName evidence="2">Major tail protein</fullName>
    </submittedName>
</protein>
<dbReference type="OrthoDB" id="6201at10239"/>
<accession>A0A0H4TJP3</accession>
<reference evidence="2 3" key="1">
    <citation type="submission" date="2015-06" db="EMBL/GenBank/DDBJ databases">
        <authorList>
            <person name="Akther S."/>
            <person name="Anaya M."/>
            <person name="Carvajal B."/>
            <person name="Chen Y."/>
            <person name="Estrada B."/>
            <person name="Gedeon F."/>
            <person name="Golebiewska U.P."/>
            <person name="Gu W."/>
            <person name="Hernandez A."/>
            <person name="Islam T."/>
            <person name="Jin Y."/>
            <person name="Jung S.M.I.N."/>
            <person name="Nieves W."/>
            <person name="Patel N."/>
            <person name="Qu S."/>
            <person name="Sookdeo T."/>
            <person name="Tobar N."/>
            <person name="Victor W."/>
            <person name="Serrano M.G."/>
            <person name="Buck G."/>
            <person name="Lee V."/>
            <person name="Wang Y."/>
            <person name="Carvalho R."/>
            <person name="Voegtly L."/>
            <person name="Shi R."/>
            <person name="Duckworth R."/>
            <person name="Johnson A."/>
            <person name="Loviza R."/>
            <person name="Walstead R."/>
            <person name="Shah Z."/>
            <person name="Kiflezghi M."/>
            <person name="Wade K."/>
            <person name="Delesalle V.A."/>
            <person name="Bradley K.W."/>
            <person name="Asai D.J."/>
            <person name="Bowman C.A."/>
            <person name="Russell D.A."/>
            <person name="Pope W.H."/>
            <person name="Jacobs-Sera D."/>
            <person name="Hendrix R.W."/>
            <person name="Hatfull G.F."/>
        </authorList>
    </citation>
    <scope>NUCLEOTIDE SEQUENCE [LARGE SCALE GENOMIC DNA]</scope>
</reference>
<proteinExistence type="predicted"/>